<evidence type="ECO:0000259" key="8">
    <source>
        <dbReference type="PROSITE" id="PS51160"/>
    </source>
</evidence>
<dbReference type="PROSITE" id="PS00150">
    <property type="entry name" value="ACYLPHOSPHATASE_1"/>
    <property type="match status" value="1"/>
</dbReference>
<dbReference type="Proteomes" id="UP000029078">
    <property type="component" value="Unassembled WGS sequence"/>
</dbReference>
<feature type="domain" description="Acylphosphatase-like" evidence="8">
    <location>
        <begin position="27"/>
        <end position="114"/>
    </location>
</feature>
<feature type="active site" evidence="5">
    <location>
        <position position="60"/>
    </location>
</feature>
<dbReference type="InterPro" id="IPR001792">
    <property type="entry name" value="Acylphosphatase-like_dom"/>
</dbReference>
<comment type="similarity">
    <text evidence="1 7">Belongs to the acylphosphatase family.</text>
</comment>
<dbReference type="Pfam" id="PF00708">
    <property type="entry name" value="Acylphosphatase"/>
    <property type="match status" value="1"/>
</dbReference>
<evidence type="ECO:0000256" key="1">
    <source>
        <dbReference type="ARBA" id="ARBA00005614"/>
    </source>
</evidence>
<dbReference type="PROSITE" id="PS51160">
    <property type="entry name" value="ACYLPHOSPHATASE_3"/>
    <property type="match status" value="1"/>
</dbReference>
<comment type="caution">
    <text evidence="9">The sequence shown here is derived from an EMBL/GenBank/DDBJ whole genome shotgun (WGS) entry which is preliminary data.</text>
</comment>
<evidence type="ECO:0000313" key="9">
    <source>
        <dbReference type="EMBL" id="KFI89752.1"/>
    </source>
</evidence>
<dbReference type="PRINTS" id="PR00112">
    <property type="entry name" value="ACYLPHPHTASE"/>
</dbReference>
<protein>
    <recommendedName>
        <fullName evidence="3 5">Acylphosphatase</fullName>
        <ecNumber evidence="2 5">3.6.1.7</ecNumber>
    </recommendedName>
</protein>
<feature type="active site" evidence="5">
    <location>
        <position position="42"/>
    </location>
</feature>
<name>A0A087D2K2_BIFRU</name>
<dbReference type="PANTHER" id="PTHR47268:SF4">
    <property type="entry name" value="ACYLPHOSPHATASE"/>
    <property type="match status" value="1"/>
</dbReference>
<evidence type="ECO:0000256" key="3">
    <source>
        <dbReference type="ARBA" id="ARBA00015991"/>
    </source>
</evidence>
<dbReference type="PANTHER" id="PTHR47268">
    <property type="entry name" value="ACYLPHOSPHATASE"/>
    <property type="match status" value="1"/>
</dbReference>
<dbReference type="InterPro" id="IPR036046">
    <property type="entry name" value="Acylphosphatase-like_dom_sf"/>
</dbReference>
<accession>A0A087D2K2</accession>
<organism evidence="9 10">
    <name type="scientific">Bifidobacterium ruminantium</name>
    <dbReference type="NCBI Taxonomy" id="78346"/>
    <lineage>
        <taxon>Bacteria</taxon>
        <taxon>Bacillati</taxon>
        <taxon>Actinomycetota</taxon>
        <taxon>Actinomycetes</taxon>
        <taxon>Bifidobacteriales</taxon>
        <taxon>Bifidobacteriaceae</taxon>
        <taxon>Bifidobacterium</taxon>
    </lineage>
</organism>
<dbReference type="eggNOG" id="COG1254">
    <property type="taxonomic scope" value="Bacteria"/>
</dbReference>
<evidence type="ECO:0000256" key="5">
    <source>
        <dbReference type="PROSITE-ProRule" id="PRU00520"/>
    </source>
</evidence>
<keyword evidence="10" id="KW-1185">Reference proteome</keyword>
<dbReference type="PROSITE" id="PS00151">
    <property type="entry name" value="ACYLPHOSPHATASE_2"/>
    <property type="match status" value="1"/>
</dbReference>
<dbReference type="SUPFAM" id="SSF54975">
    <property type="entry name" value="Acylphosphatase/BLUF domain-like"/>
    <property type="match status" value="1"/>
</dbReference>
<dbReference type="AlphaFoldDB" id="A0A087D2K2"/>
<sequence>MQTDRHTSEQDMKELEEWVASQGKLLRMRATVSGKVQGVGFRYFASIAAHKLNVTGWVRNLRDGSVQVEAQGSQQALFAMYEKLCEGPEWSRVMHVDVTNIPVLRGERTFRVEYDE</sequence>
<dbReference type="EC" id="3.6.1.7" evidence="2 5"/>
<dbReference type="GO" id="GO:0003998">
    <property type="term" value="F:acylphosphatase activity"/>
    <property type="evidence" value="ECO:0007669"/>
    <property type="project" value="UniProtKB-EC"/>
</dbReference>
<dbReference type="InterPro" id="IPR017968">
    <property type="entry name" value="Acylphosphatase_CS"/>
</dbReference>
<dbReference type="STRING" id="78346.BRUM_0969"/>
<dbReference type="Gene3D" id="3.30.70.100">
    <property type="match status" value="1"/>
</dbReference>
<reference evidence="9 10" key="1">
    <citation type="submission" date="2014-03" db="EMBL/GenBank/DDBJ databases">
        <title>Genomics of Bifidobacteria.</title>
        <authorList>
            <person name="Ventura M."/>
            <person name="Milani C."/>
            <person name="Lugli G.A."/>
        </authorList>
    </citation>
    <scope>NUCLEOTIDE SEQUENCE [LARGE SCALE GENOMIC DNA]</scope>
    <source>
        <strain evidence="9 10">LMG 21811</strain>
    </source>
</reference>
<keyword evidence="5 6" id="KW-0378">Hydrolase</keyword>
<dbReference type="EMBL" id="JGZL01000007">
    <property type="protein sequence ID" value="KFI89752.1"/>
    <property type="molecule type" value="Genomic_DNA"/>
</dbReference>
<proteinExistence type="inferred from homology"/>
<evidence type="ECO:0000256" key="2">
    <source>
        <dbReference type="ARBA" id="ARBA00012150"/>
    </source>
</evidence>
<evidence type="ECO:0000256" key="6">
    <source>
        <dbReference type="RuleBase" id="RU000553"/>
    </source>
</evidence>
<evidence type="ECO:0000313" key="10">
    <source>
        <dbReference type="Proteomes" id="UP000029078"/>
    </source>
</evidence>
<evidence type="ECO:0000256" key="4">
    <source>
        <dbReference type="ARBA" id="ARBA00047645"/>
    </source>
</evidence>
<gene>
    <name evidence="9" type="ORF">BRUM_0969</name>
</gene>
<comment type="catalytic activity">
    <reaction evidence="4 5 6">
        <text>an acyl phosphate + H2O = a carboxylate + phosphate + H(+)</text>
        <dbReference type="Rhea" id="RHEA:14965"/>
        <dbReference type="ChEBI" id="CHEBI:15377"/>
        <dbReference type="ChEBI" id="CHEBI:15378"/>
        <dbReference type="ChEBI" id="CHEBI:29067"/>
        <dbReference type="ChEBI" id="CHEBI:43474"/>
        <dbReference type="ChEBI" id="CHEBI:59918"/>
        <dbReference type="EC" id="3.6.1.7"/>
    </reaction>
</comment>
<evidence type="ECO:0000256" key="7">
    <source>
        <dbReference type="RuleBase" id="RU004168"/>
    </source>
</evidence>
<dbReference type="InterPro" id="IPR020456">
    <property type="entry name" value="Acylphosphatase"/>
</dbReference>